<dbReference type="SUPFAM" id="SSF69279">
    <property type="entry name" value="Phage tail proteins"/>
    <property type="match status" value="1"/>
</dbReference>
<evidence type="ECO:0000259" key="1">
    <source>
        <dbReference type="Pfam" id="PF16467"/>
    </source>
</evidence>
<keyword evidence="3" id="KW-1185">Reference proteome</keyword>
<dbReference type="EMBL" id="VYKK01000004">
    <property type="protein sequence ID" value="KAA9007396.1"/>
    <property type="molecule type" value="Genomic_DNA"/>
</dbReference>
<gene>
    <name evidence="2" type="ORF">F4V43_02595</name>
</gene>
<evidence type="ECO:0000313" key="3">
    <source>
        <dbReference type="Proteomes" id="UP000367750"/>
    </source>
</evidence>
<name>A0A5J5GGR1_9BACL</name>
<evidence type="ECO:0000313" key="2">
    <source>
        <dbReference type="EMBL" id="KAA9007396.1"/>
    </source>
</evidence>
<dbReference type="Proteomes" id="UP000367750">
    <property type="component" value="Unassembled WGS sequence"/>
</dbReference>
<dbReference type="RefSeq" id="WP_150456686.1">
    <property type="nucleotide sequence ID" value="NZ_VYKK01000004.1"/>
</dbReference>
<accession>A0A5J5GGR1</accession>
<feature type="domain" description="DUF5048" evidence="1">
    <location>
        <begin position="284"/>
        <end position="383"/>
    </location>
</feature>
<proteinExistence type="predicted"/>
<dbReference type="InterPro" id="IPR032489">
    <property type="entry name" value="DUF5048"/>
</dbReference>
<dbReference type="AlphaFoldDB" id="A0A5J5GGR1"/>
<sequence>MLPCSADFLKALKSPIKEAYLKFEFYDYKMNYINEYTKYVTKNDLGSISVDSNRSVTRNFSFALNNKKNEFTFGENQLVFLDKRLKLFIGLKLRNGTIEWIPQGVYLLTDLQDSHTKDGKITTISGQDKGYLFTGNRGKLKTQTTLEVGLNIGTAIKMLAGKVGETMFNFDTVTSTVPYALTYDAGSDLWSAITELADLAKCRVYYDVYGYLRLKNIDLNSFETEPSSWSYKYGDINEKFYAGNVRKLDESNLANHIVVYGGSGGTASSRYELIVTESNPLWKDSPYTIEKIGDLLYGHNDFNPDPLLDANSCLWRAKYELMKRLSYTERLTLNISPNYLHDINDVITIEDHENNLYGDKYLIESFSIPLKADIMQIECLRYRKVIENWNFI</sequence>
<organism evidence="2 3">
    <name type="scientific">Paenibacillus spiritus</name>
    <dbReference type="NCBI Taxonomy" id="2496557"/>
    <lineage>
        <taxon>Bacteria</taxon>
        <taxon>Bacillati</taxon>
        <taxon>Bacillota</taxon>
        <taxon>Bacilli</taxon>
        <taxon>Bacillales</taxon>
        <taxon>Paenibacillaceae</taxon>
        <taxon>Paenibacillus</taxon>
    </lineage>
</organism>
<dbReference type="Pfam" id="PF16467">
    <property type="entry name" value="DUF5048"/>
    <property type="match status" value="1"/>
</dbReference>
<protein>
    <recommendedName>
        <fullName evidence="1">DUF5048 domain-containing protein</fullName>
    </recommendedName>
</protein>
<dbReference type="OrthoDB" id="2540929at2"/>
<comment type="caution">
    <text evidence="2">The sequence shown here is derived from an EMBL/GenBank/DDBJ whole genome shotgun (WGS) entry which is preliminary data.</text>
</comment>
<reference evidence="2 3" key="1">
    <citation type="submission" date="2019-09" db="EMBL/GenBank/DDBJ databases">
        <title>Bacillus ochoae sp. nov., Paenibacillus whitsoniae sp. nov., Paenibacillus spiritus sp. nov. Isolated from the Mars Exploration Rover during spacecraft assembly.</title>
        <authorList>
            <person name="Seuylemezian A."/>
            <person name="Vaishampayan P."/>
        </authorList>
    </citation>
    <scope>NUCLEOTIDE SEQUENCE [LARGE SCALE GENOMIC DNA]</scope>
    <source>
        <strain evidence="2 3">MER_111</strain>
    </source>
</reference>